<dbReference type="EMBL" id="NGKU01000001">
    <property type="protein sequence ID" value="OTN75241.1"/>
    <property type="molecule type" value="Genomic_DNA"/>
</dbReference>
<accession>A0A242A3D3</accession>
<name>A0A242A3D3_9ENTE</name>
<protein>
    <recommendedName>
        <fullName evidence="1">HTH cro/C1-type domain-containing protein</fullName>
    </recommendedName>
</protein>
<keyword evidence="3" id="KW-1185">Reference proteome</keyword>
<evidence type="ECO:0000259" key="1">
    <source>
        <dbReference type="PROSITE" id="PS50943"/>
    </source>
</evidence>
<sequence length="327" mass="38372">MEEGKLFKQLRQARGITLNQLADQHNSRSFISKFETGASNIGLHRLEHLLGKINVSFEEFLYLRALDHGMANFEHLLHTPIYLTSIFVAQLNQILAINKDAYSTRETLQHGLAQITALKEEILTTQDNTYILLYADFMQHIFKINLEEGHTQFQTELFFEDYRLRTRPLVSYLLTVDDWGVYEVLLFRYFQFLFPVDTAHRLLKTAISRTKKESGLAVMHDMQLDLLFSTFCTFINFRHMEWAKEALVLAEDILFDRGDLLNSTNLLCYQGWYWYILGDTEKGMQKFEQGLAVFRVLKQPDLVSSWEKIIKIVKQNAMDPGRYLMFR</sequence>
<dbReference type="PANTHER" id="PTHR37038:SF12">
    <property type="entry name" value="TRANSCRIPTIONAL REGULATOR"/>
    <property type="match status" value="1"/>
</dbReference>
<dbReference type="CDD" id="cd00093">
    <property type="entry name" value="HTH_XRE"/>
    <property type="match status" value="1"/>
</dbReference>
<dbReference type="SMART" id="SM00530">
    <property type="entry name" value="HTH_XRE"/>
    <property type="match status" value="1"/>
</dbReference>
<dbReference type="STRING" id="1834191.A5886_000311"/>
<proteinExistence type="predicted"/>
<dbReference type="Pfam" id="PF01381">
    <property type="entry name" value="HTH_3"/>
    <property type="match status" value="1"/>
</dbReference>
<dbReference type="AlphaFoldDB" id="A0A242A3D3"/>
<evidence type="ECO:0000313" key="2">
    <source>
        <dbReference type="EMBL" id="OTN75241.1"/>
    </source>
</evidence>
<dbReference type="Proteomes" id="UP000195043">
    <property type="component" value="Unassembled WGS sequence"/>
</dbReference>
<evidence type="ECO:0000313" key="3">
    <source>
        <dbReference type="Proteomes" id="UP000195043"/>
    </source>
</evidence>
<dbReference type="Pfam" id="PF21259">
    <property type="entry name" value="Rgg_C"/>
    <property type="match status" value="1"/>
</dbReference>
<dbReference type="GO" id="GO:0003677">
    <property type="term" value="F:DNA binding"/>
    <property type="evidence" value="ECO:0007669"/>
    <property type="project" value="InterPro"/>
</dbReference>
<dbReference type="SUPFAM" id="SSF47413">
    <property type="entry name" value="lambda repressor-like DNA-binding domains"/>
    <property type="match status" value="1"/>
</dbReference>
<organism evidence="2 3">
    <name type="scientific">Candidatus Enterococcus testudinis</name>
    <dbReference type="NCBI Taxonomy" id="1834191"/>
    <lineage>
        <taxon>Bacteria</taxon>
        <taxon>Bacillati</taxon>
        <taxon>Bacillota</taxon>
        <taxon>Bacilli</taxon>
        <taxon>Lactobacillales</taxon>
        <taxon>Enterococcaceae</taxon>
        <taxon>Enterococcus</taxon>
    </lineage>
</organism>
<reference evidence="2 3" key="1">
    <citation type="submission" date="2017-05" db="EMBL/GenBank/DDBJ databases">
        <title>The Genome Sequence of Enterococcus sp. 8G7_MSG3316.</title>
        <authorList>
            <consortium name="The Broad Institute Genomics Platform"/>
            <consortium name="The Broad Institute Genomic Center for Infectious Diseases"/>
            <person name="Earl A."/>
            <person name="Manson A."/>
            <person name="Schwartman J."/>
            <person name="Gilmore M."/>
            <person name="Abouelleil A."/>
            <person name="Cao P."/>
            <person name="Chapman S."/>
            <person name="Cusick C."/>
            <person name="Shea T."/>
            <person name="Young S."/>
            <person name="Neafsey D."/>
            <person name="Nusbaum C."/>
            <person name="Birren B."/>
        </authorList>
    </citation>
    <scope>NUCLEOTIDE SEQUENCE [LARGE SCALE GENOMIC DNA]</scope>
    <source>
        <strain evidence="2 3">8G7_MSG3316</strain>
    </source>
</reference>
<dbReference type="RefSeq" id="WP_086273312.1">
    <property type="nucleotide sequence ID" value="NZ_NGKU01000001.1"/>
</dbReference>
<dbReference type="PROSITE" id="PS50943">
    <property type="entry name" value="HTH_CROC1"/>
    <property type="match status" value="1"/>
</dbReference>
<gene>
    <name evidence="2" type="ORF">A5886_000311</name>
</gene>
<dbReference type="PANTHER" id="PTHR37038">
    <property type="entry name" value="TRANSCRIPTIONAL REGULATOR-RELATED"/>
    <property type="match status" value="1"/>
</dbReference>
<dbReference type="InterPro" id="IPR010982">
    <property type="entry name" value="Lambda_DNA-bd_dom_sf"/>
</dbReference>
<dbReference type="Gene3D" id="1.10.260.40">
    <property type="entry name" value="lambda repressor-like DNA-binding domains"/>
    <property type="match status" value="1"/>
</dbReference>
<feature type="domain" description="HTH cro/C1-type" evidence="1">
    <location>
        <begin position="7"/>
        <end position="60"/>
    </location>
</feature>
<dbReference type="InterPro" id="IPR010057">
    <property type="entry name" value="Transcription_activator_Rgg_C"/>
</dbReference>
<comment type="caution">
    <text evidence="2">The sequence shown here is derived from an EMBL/GenBank/DDBJ whole genome shotgun (WGS) entry which is preliminary data.</text>
</comment>
<dbReference type="OrthoDB" id="2296017at2"/>
<dbReference type="InterPro" id="IPR053163">
    <property type="entry name" value="HTH-type_regulator_Rgg"/>
</dbReference>
<dbReference type="NCBIfam" id="TIGR01716">
    <property type="entry name" value="RGG_Cterm"/>
    <property type="match status" value="1"/>
</dbReference>
<dbReference type="InterPro" id="IPR001387">
    <property type="entry name" value="Cro/C1-type_HTH"/>
</dbReference>